<sequence length="393" mass="44780">MNHLTSTVPQVAYQSPQAPTQLMTESPFVDSGFTVPVFSLGDYQIACLNKAMAFLTAVASSWGDKGKIILVLRIKAMLLVQGEILQVDREAGQILDEEQLAFLADPGIPAGQAQTIIPHNAAFQTEDLDTYDSDCDDLSTAQAVLMANISNYGSDVILEEKANKEQNNETITAELERYKERVKTFEQRLNIDLSSREKMIDSQMDDMIKEKLALKEKVDSLEQNLSKQIKEKESLLQTFNVFKNEAKEKENKYQENEIDLEKKIKELDNIVYKVGQSTQTVHMLTKPQSFYDNIHKQALGYQNPFYLKKAQRIKPTLYDGCVISEKHDAMPVVDDEETLILEEESRSKMSKKAKDLEAIKQDISHKPIDYEKLNRLTEDFRKHFSPQQELSAE</sequence>
<keyword evidence="3" id="KW-1185">Reference proteome</keyword>
<gene>
    <name evidence="2" type="ORF">Tco_1067214</name>
</gene>
<feature type="coiled-coil region" evidence="1">
    <location>
        <begin position="161"/>
        <end position="270"/>
    </location>
</feature>
<reference evidence="2" key="2">
    <citation type="submission" date="2022-01" db="EMBL/GenBank/DDBJ databases">
        <authorList>
            <person name="Yamashiro T."/>
            <person name="Shiraishi A."/>
            <person name="Satake H."/>
            <person name="Nakayama K."/>
        </authorList>
    </citation>
    <scope>NUCLEOTIDE SEQUENCE</scope>
</reference>
<reference evidence="2" key="1">
    <citation type="journal article" date="2022" name="Int. J. Mol. Sci.">
        <title>Draft Genome of Tanacetum Coccineum: Genomic Comparison of Closely Related Tanacetum-Family Plants.</title>
        <authorList>
            <person name="Yamashiro T."/>
            <person name="Shiraishi A."/>
            <person name="Nakayama K."/>
            <person name="Satake H."/>
        </authorList>
    </citation>
    <scope>NUCLEOTIDE SEQUENCE</scope>
</reference>
<evidence type="ECO:0000313" key="2">
    <source>
        <dbReference type="EMBL" id="GJT85497.1"/>
    </source>
</evidence>
<accession>A0ABQ5HDW4</accession>
<evidence type="ECO:0000256" key="1">
    <source>
        <dbReference type="SAM" id="Coils"/>
    </source>
</evidence>
<dbReference type="Proteomes" id="UP001151760">
    <property type="component" value="Unassembled WGS sequence"/>
</dbReference>
<dbReference type="EMBL" id="BQNB010019456">
    <property type="protein sequence ID" value="GJT85497.1"/>
    <property type="molecule type" value="Genomic_DNA"/>
</dbReference>
<organism evidence="2 3">
    <name type="scientific">Tanacetum coccineum</name>
    <dbReference type="NCBI Taxonomy" id="301880"/>
    <lineage>
        <taxon>Eukaryota</taxon>
        <taxon>Viridiplantae</taxon>
        <taxon>Streptophyta</taxon>
        <taxon>Embryophyta</taxon>
        <taxon>Tracheophyta</taxon>
        <taxon>Spermatophyta</taxon>
        <taxon>Magnoliopsida</taxon>
        <taxon>eudicotyledons</taxon>
        <taxon>Gunneridae</taxon>
        <taxon>Pentapetalae</taxon>
        <taxon>asterids</taxon>
        <taxon>campanulids</taxon>
        <taxon>Asterales</taxon>
        <taxon>Asteraceae</taxon>
        <taxon>Asteroideae</taxon>
        <taxon>Anthemideae</taxon>
        <taxon>Anthemidinae</taxon>
        <taxon>Tanacetum</taxon>
    </lineage>
</organism>
<protein>
    <recommendedName>
        <fullName evidence="4">DUF641 domain-containing protein</fullName>
    </recommendedName>
</protein>
<keyword evidence="1" id="KW-0175">Coiled coil</keyword>
<evidence type="ECO:0000313" key="3">
    <source>
        <dbReference type="Proteomes" id="UP001151760"/>
    </source>
</evidence>
<comment type="caution">
    <text evidence="2">The sequence shown here is derived from an EMBL/GenBank/DDBJ whole genome shotgun (WGS) entry which is preliminary data.</text>
</comment>
<proteinExistence type="predicted"/>
<evidence type="ECO:0008006" key="4">
    <source>
        <dbReference type="Google" id="ProtNLM"/>
    </source>
</evidence>
<name>A0ABQ5HDW4_9ASTR</name>